<proteinExistence type="predicted"/>
<evidence type="ECO:0000313" key="2">
    <source>
        <dbReference type="EMBL" id="MBB5188329.1"/>
    </source>
</evidence>
<reference evidence="2 3" key="1">
    <citation type="submission" date="2020-08" db="EMBL/GenBank/DDBJ databases">
        <title>Genomic Encyclopedia of Type Strains, Phase IV (KMG-IV): sequencing the most valuable type-strain genomes for metagenomic binning, comparative biology and taxonomic classification.</title>
        <authorList>
            <person name="Goeker M."/>
        </authorList>
    </citation>
    <scope>NUCLEOTIDE SEQUENCE [LARGE SCALE GENOMIC DNA]</scope>
    <source>
        <strain evidence="2 3">DSM 25701</strain>
    </source>
</reference>
<keyword evidence="3" id="KW-1185">Reference proteome</keyword>
<evidence type="ECO:0000313" key="3">
    <source>
        <dbReference type="Proteomes" id="UP000536640"/>
    </source>
</evidence>
<accession>A0A840R509</accession>
<sequence length="128" mass="14242">MTVIRLTPSLYNRLASHAEGFDTPAQVISRLLDAYEGVSPSREPESITETSGDKPTLSFHPDEASFKKHLVDGNNGQVIIHYKDGTTSEKVWNATRFSSSSNLRANIWSGFLRGWHEKGITHADFHTA</sequence>
<dbReference type="RefSeq" id="WP_184463564.1">
    <property type="nucleotide sequence ID" value="NZ_JACHHW010000006.1"/>
</dbReference>
<organism evidence="2 3">
    <name type="scientific">Zhongshania antarctica</name>
    <dbReference type="NCBI Taxonomy" id="641702"/>
    <lineage>
        <taxon>Bacteria</taxon>
        <taxon>Pseudomonadati</taxon>
        <taxon>Pseudomonadota</taxon>
        <taxon>Gammaproteobacteria</taxon>
        <taxon>Cellvibrionales</taxon>
        <taxon>Spongiibacteraceae</taxon>
        <taxon>Zhongshania</taxon>
    </lineage>
</organism>
<gene>
    <name evidence="2" type="ORF">HNQ57_002608</name>
</gene>
<dbReference type="EMBL" id="JACHHW010000006">
    <property type="protein sequence ID" value="MBB5188329.1"/>
    <property type="molecule type" value="Genomic_DNA"/>
</dbReference>
<dbReference type="AlphaFoldDB" id="A0A840R509"/>
<comment type="caution">
    <text evidence="2">The sequence shown here is derived from an EMBL/GenBank/DDBJ whole genome shotgun (WGS) entry which is preliminary data.</text>
</comment>
<evidence type="ECO:0000256" key="1">
    <source>
        <dbReference type="SAM" id="MobiDB-lite"/>
    </source>
</evidence>
<feature type="region of interest" description="Disordered" evidence="1">
    <location>
        <begin position="39"/>
        <end position="58"/>
    </location>
</feature>
<protein>
    <submittedName>
        <fullName evidence="2">Uncharacterized protein</fullName>
    </submittedName>
</protein>
<dbReference type="Proteomes" id="UP000536640">
    <property type="component" value="Unassembled WGS sequence"/>
</dbReference>
<name>A0A840R509_9GAMM</name>